<gene>
    <name evidence="1" type="ORF">BGZ65_005850</name>
</gene>
<evidence type="ECO:0000313" key="2">
    <source>
        <dbReference type="Proteomes" id="UP000749646"/>
    </source>
</evidence>
<reference evidence="1" key="1">
    <citation type="journal article" date="2020" name="Fungal Divers.">
        <title>Resolving the Mortierellaceae phylogeny through synthesis of multi-gene phylogenetics and phylogenomics.</title>
        <authorList>
            <person name="Vandepol N."/>
            <person name="Liber J."/>
            <person name="Desiro A."/>
            <person name="Na H."/>
            <person name="Kennedy M."/>
            <person name="Barry K."/>
            <person name="Grigoriev I.V."/>
            <person name="Miller A.N."/>
            <person name="O'Donnell K."/>
            <person name="Stajich J.E."/>
            <person name="Bonito G."/>
        </authorList>
    </citation>
    <scope>NUCLEOTIDE SEQUENCE</scope>
    <source>
        <strain evidence="1">MES-2147</strain>
    </source>
</reference>
<protein>
    <submittedName>
        <fullName evidence="1">Uncharacterized protein</fullName>
    </submittedName>
</protein>
<name>A0A9P6LYH0_9FUNG</name>
<dbReference type="Proteomes" id="UP000749646">
    <property type="component" value="Unassembled WGS sequence"/>
</dbReference>
<evidence type="ECO:0000313" key="1">
    <source>
        <dbReference type="EMBL" id="KAF9951600.1"/>
    </source>
</evidence>
<comment type="caution">
    <text evidence="1">The sequence shown here is derived from an EMBL/GenBank/DDBJ whole genome shotgun (WGS) entry which is preliminary data.</text>
</comment>
<accession>A0A9P6LYH0</accession>
<keyword evidence="2" id="KW-1185">Reference proteome</keyword>
<sequence>MTCATEMEYTRKWPQSLETRLPNIGMERSKSDSISPMLGDPFEAVAASPAVAGKNEAKVVSGLLDNIKNVDIGDEGEVEAEADTAGVVAAVVFRVRVLLSQVPLRSETGSLEPGILVE</sequence>
<proteinExistence type="predicted"/>
<organism evidence="1 2">
    <name type="scientific">Modicella reniformis</name>
    <dbReference type="NCBI Taxonomy" id="1440133"/>
    <lineage>
        <taxon>Eukaryota</taxon>
        <taxon>Fungi</taxon>
        <taxon>Fungi incertae sedis</taxon>
        <taxon>Mucoromycota</taxon>
        <taxon>Mortierellomycotina</taxon>
        <taxon>Mortierellomycetes</taxon>
        <taxon>Mortierellales</taxon>
        <taxon>Mortierellaceae</taxon>
        <taxon>Modicella</taxon>
    </lineage>
</organism>
<dbReference type="EMBL" id="JAAAHW010007067">
    <property type="protein sequence ID" value="KAF9951600.1"/>
    <property type="molecule type" value="Genomic_DNA"/>
</dbReference>
<dbReference type="AlphaFoldDB" id="A0A9P6LYH0"/>